<protein>
    <recommendedName>
        <fullName evidence="3">WD40-like Beta Propeller Repeat</fullName>
    </recommendedName>
</protein>
<dbReference type="SUPFAM" id="SSF63825">
    <property type="entry name" value="YWTD domain"/>
    <property type="match status" value="1"/>
</dbReference>
<accession>A0ABP6WHF2</accession>
<gene>
    <name evidence="1" type="ORF">GCM10022197_03160</name>
</gene>
<reference evidence="2" key="1">
    <citation type="journal article" date="2019" name="Int. J. Syst. Evol. Microbiol.">
        <title>The Global Catalogue of Microorganisms (GCM) 10K type strain sequencing project: providing services to taxonomists for standard genome sequencing and annotation.</title>
        <authorList>
            <consortium name="The Broad Institute Genomics Platform"/>
            <consortium name="The Broad Institute Genome Sequencing Center for Infectious Disease"/>
            <person name="Wu L."/>
            <person name="Ma J."/>
        </authorList>
    </citation>
    <scope>NUCLEOTIDE SEQUENCE [LARGE SCALE GENOMIC DNA]</scope>
    <source>
        <strain evidence="2">JCM 16540</strain>
    </source>
</reference>
<comment type="caution">
    <text evidence="1">The sequence shown here is derived from an EMBL/GenBank/DDBJ whole genome shotgun (WGS) entry which is preliminary data.</text>
</comment>
<proteinExistence type="predicted"/>
<organism evidence="1 2">
    <name type="scientific">Microlunatus spumicola</name>
    <dbReference type="NCBI Taxonomy" id="81499"/>
    <lineage>
        <taxon>Bacteria</taxon>
        <taxon>Bacillati</taxon>
        <taxon>Actinomycetota</taxon>
        <taxon>Actinomycetes</taxon>
        <taxon>Propionibacteriales</taxon>
        <taxon>Propionibacteriaceae</taxon>
        <taxon>Microlunatus</taxon>
    </lineage>
</organism>
<evidence type="ECO:0000313" key="1">
    <source>
        <dbReference type="EMBL" id="GAA3551579.1"/>
    </source>
</evidence>
<name>A0ABP6WHF2_9ACTN</name>
<evidence type="ECO:0008006" key="3">
    <source>
        <dbReference type="Google" id="ProtNLM"/>
    </source>
</evidence>
<dbReference type="EMBL" id="BAAAYR010000001">
    <property type="protein sequence ID" value="GAA3551579.1"/>
    <property type="molecule type" value="Genomic_DNA"/>
</dbReference>
<evidence type="ECO:0000313" key="2">
    <source>
        <dbReference type="Proteomes" id="UP001500767"/>
    </source>
</evidence>
<keyword evidence="2" id="KW-1185">Reference proteome</keyword>
<sequence length="312" mass="33509">MLTVALGTADGTFVVSDVPGVHRRLERRQGRTTEVVQDLGLDHPEWQVLGATWDGRHLAYRVDRSFSNFEDFGLYVWDSGSGKAPVEVAHGEEDDDGELMQTPFVDPVLADGWLYWTQTRDADPGHTVLSGYRLADGRTERLSRGYGRAPVRFGGTLVWADSDGPGETSSLRMLDLRTHERVPVPAALADARGPSYLAADEGTLVWVGGRKGREVDVWRAGWPRPRLLVGTLASPQLPRVAGDVVVLAADDAMYAADLRSWSSARLTPAYGGVWADGGPVVTVGYAPESKAGASVQTVLDTAAAGPLGRSGC</sequence>
<dbReference type="Proteomes" id="UP001500767">
    <property type="component" value="Unassembled WGS sequence"/>
</dbReference>